<dbReference type="GO" id="GO:0007026">
    <property type="term" value="P:negative regulation of microtubule depolymerization"/>
    <property type="evidence" value="ECO:0007669"/>
    <property type="project" value="TreeGrafter"/>
</dbReference>
<dbReference type="Proteomes" id="UP000716595">
    <property type="component" value="Unassembled WGS sequence"/>
</dbReference>
<keyword evidence="4" id="KW-1185">Reference proteome</keyword>
<dbReference type="AlphaFoldDB" id="A0A8J4KG53"/>
<proteinExistence type="predicted"/>
<dbReference type="GO" id="GO:0016342">
    <property type="term" value="C:catenin complex"/>
    <property type="evidence" value="ECO:0007669"/>
    <property type="project" value="TreeGrafter"/>
</dbReference>
<dbReference type="InterPro" id="IPR036149">
    <property type="entry name" value="APC_N_sf"/>
</dbReference>
<protein>
    <submittedName>
        <fullName evidence="3">Adenomatous polyposis coli protein 2</fullName>
    </submittedName>
</protein>
<feature type="region of interest" description="Disordered" evidence="1">
    <location>
        <begin position="24"/>
        <end position="43"/>
    </location>
</feature>
<dbReference type="GO" id="GO:0008013">
    <property type="term" value="F:beta-catenin binding"/>
    <property type="evidence" value="ECO:0007669"/>
    <property type="project" value="InterPro"/>
</dbReference>
<dbReference type="InterPro" id="IPR032038">
    <property type="entry name" value="APC_N"/>
</dbReference>
<evidence type="ECO:0000256" key="1">
    <source>
        <dbReference type="SAM" id="MobiDB-lite"/>
    </source>
</evidence>
<comment type="caution">
    <text evidence="3">The sequence shown here is derived from an EMBL/GenBank/DDBJ whole genome shotgun (WGS) entry which is preliminary data.</text>
</comment>
<dbReference type="GO" id="GO:0008017">
    <property type="term" value="F:microtubule binding"/>
    <property type="evidence" value="ECO:0007669"/>
    <property type="project" value="TreeGrafter"/>
</dbReference>
<reference evidence="3" key="1">
    <citation type="journal article" date="2019" name="Gigascience">
        <title>High-coverage genomes to elucidate the evolution of penguins.</title>
        <authorList>
            <person name="Pan H."/>
            <person name="Cole T.L."/>
            <person name="Bi X."/>
            <person name="Fang M."/>
            <person name="Zhou C."/>
            <person name="Yang Z."/>
            <person name="Ksepka D.T."/>
            <person name="Hart T."/>
            <person name="Bouzat J.L."/>
            <person name="Argilla L.S."/>
            <person name="Bertelsen M.F."/>
            <person name="Boersma P.D."/>
            <person name="Bost C.A."/>
            <person name="Cherel Y."/>
            <person name="Dann P."/>
            <person name="Fiddaman S.R."/>
            <person name="Howard P."/>
            <person name="Labuschagne K."/>
            <person name="Mattern T."/>
            <person name="Miller G."/>
            <person name="Parker P."/>
            <person name="Phillips R.A."/>
            <person name="Quillfeldt P."/>
            <person name="Ryan P.G."/>
            <person name="Taylor H."/>
            <person name="Thompson D.R."/>
            <person name="Young M.J."/>
            <person name="Ellegaard M.R."/>
            <person name="Gilbert M.T.P."/>
            <person name="Sinding M.S."/>
            <person name="Pacheco G."/>
            <person name="Shepherd L.D."/>
            <person name="Tennyson A.J.D."/>
            <person name="Grosser S."/>
            <person name="Kay E."/>
            <person name="Nupen L.J."/>
            <person name="Ellenberg U."/>
            <person name="Houston D.M."/>
            <person name="Reeve A.H."/>
            <person name="Johnson K."/>
            <person name="Masello J.F."/>
            <person name="Stracke T."/>
            <person name="McKinlay B."/>
            <person name="Borboroglu P.G."/>
            <person name="Zhang D.X."/>
            <person name="Zhang G."/>
        </authorList>
    </citation>
    <scope>NUCLEOTIDE SEQUENCE</scope>
    <source>
        <strain evidence="3">RH 110-1</strain>
    </source>
</reference>
<organism evidence="3 4">
    <name type="scientific">Eudyptes chrysocome</name>
    <name type="common">Western rockhopper penguin</name>
    <name type="synonym">Aptenodytes chrysocome</name>
    <dbReference type="NCBI Taxonomy" id="79626"/>
    <lineage>
        <taxon>Eukaryota</taxon>
        <taxon>Metazoa</taxon>
        <taxon>Chordata</taxon>
        <taxon>Craniata</taxon>
        <taxon>Vertebrata</taxon>
        <taxon>Euteleostomi</taxon>
        <taxon>Archelosauria</taxon>
        <taxon>Archosauria</taxon>
        <taxon>Dinosauria</taxon>
        <taxon>Saurischia</taxon>
        <taxon>Theropoda</taxon>
        <taxon>Coelurosauria</taxon>
        <taxon>Aves</taxon>
        <taxon>Neognathae</taxon>
        <taxon>Neoaves</taxon>
        <taxon>Aequornithes</taxon>
        <taxon>Sphenisciformes</taxon>
        <taxon>Spheniscidae</taxon>
        <taxon>Eudyptes</taxon>
    </lineage>
</organism>
<dbReference type="GO" id="GO:0016477">
    <property type="term" value="P:cell migration"/>
    <property type="evidence" value="ECO:0007669"/>
    <property type="project" value="TreeGrafter"/>
</dbReference>
<sequence length="134" mass="14931">MSGSIASYDQLVRQVEALKKENSHLRRELEDNSNHLSKLENETSDMKEVLKHLQGKLEQEARVMVSSGQTEVLDQLKALQMDITSLYNLKFPPEAAGAGRSAEDSPPPPAPHRDGAGDLGRATLRLLEELDRER</sequence>
<name>A0A8J4KG53_EUDCH</name>
<dbReference type="EMBL" id="VULL01003112">
    <property type="protein sequence ID" value="KAF1640748.1"/>
    <property type="molecule type" value="Genomic_DNA"/>
</dbReference>
<feature type="domain" description="Adenomatous polyposis coli N-terminal dimerisation" evidence="2">
    <location>
        <begin position="6"/>
        <end position="57"/>
    </location>
</feature>
<dbReference type="GO" id="GO:0090090">
    <property type="term" value="P:negative regulation of canonical Wnt signaling pathway"/>
    <property type="evidence" value="ECO:0007669"/>
    <property type="project" value="TreeGrafter"/>
</dbReference>
<dbReference type="InterPro" id="IPR026818">
    <property type="entry name" value="Apc_fam"/>
</dbReference>
<dbReference type="Pfam" id="PF16689">
    <property type="entry name" value="APC_N_CC"/>
    <property type="match status" value="1"/>
</dbReference>
<dbReference type="GO" id="GO:0005881">
    <property type="term" value="C:cytoplasmic microtubule"/>
    <property type="evidence" value="ECO:0007669"/>
    <property type="project" value="TreeGrafter"/>
</dbReference>
<evidence type="ECO:0000313" key="4">
    <source>
        <dbReference type="Proteomes" id="UP000716595"/>
    </source>
</evidence>
<evidence type="ECO:0000259" key="2">
    <source>
        <dbReference type="Pfam" id="PF16689"/>
    </source>
</evidence>
<dbReference type="SUPFAM" id="SSF58050">
    <property type="entry name" value="N-terminal coiled coil domain from apc"/>
    <property type="match status" value="1"/>
</dbReference>
<dbReference type="GO" id="GO:0001708">
    <property type="term" value="P:cell fate specification"/>
    <property type="evidence" value="ECO:0007669"/>
    <property type="project" value="TreeGrafter"/>
</dbReference>
<feature type="non-terminal residue" evidence="3">
    <location>
        <position position="1"/>
    </location>
</feature>
<evidence type="ECO:0000313" key="3">
    <source>
        <dbReference type="EMBL" id="KAF1640748.1"/>
    </source>
</evidence>
<feature type="non-terminal residue" evidence="3">
    <location>
        <position position="134"/>
    </location>
</feature>
<accession>A0A8J4KG53</accession>
<dbReference type="GO" id="GO:0045295">
    <property type="term" value="F:gamma-catenin binding"/>
    <property type="evidence" value="ECO:0007669"/>
    <property type="project" value="TreeGrafter"/>
</dbReference>
<dbReference type="PANTHER" id="PTHR12607">
    <property type="entry name" value="ADENOMATOUS POLYPOSIS COLI PROTEIN FAMILY"/>
    <property type="match status" value="1"/>
</dbReference>
<dbReference type="GO" id="GO:0007389">
    <property type="term" value="P:pattern specification process"/>
    <property type="evidence" value="ECO:0007669"/>
    <property type="project" value="TreeGrafter"/>
</dbReference>
<dbReference type="GO" id="GO:0030877">
    <property type="term" value="C:beta-catenin destruction complex"/>
    <property type="evidence" value="ECO:0007669"/>
    <property type="project" value="TreeGrafter"/>
</dbReference>
<dbReference type="GO" id="GO:0007399">
    <property type="term" value="P:nervous system development"/>
    <property type="evidence" value="ECO:0007669"/>
    <property type="project" value="TreeGrafter"/>
</dbReference>
<dbReference type="Gene3D" id="1.20.5.10">
    <property type="match status" value="1"/>
</dbReference>
<gene>
    <name evidence="3" type="primary">APC2_1</name>
    <name evidence="3" type="ORF">FQV12_0002223</name>
</gene>
<dbReference type="FunFam" id="1.20.5.10:FF:000003">
    <property type="entry name" value="Adenomatous polyposis coli protein 2"/>
    <property type="match status" value="1"/>
</dbReference>
<dbReference type="PANTHER" id="PTHR12607:SF3">
    <property type="entry name" value="ADENOMATOUS POLYPOSIS COLI PROTEIN 2"/>
    <property type="match status" value="1"/>
</dbReference>
<feature type="region of interest" description="Disordered" evidence="1">
    <location>
        <begin position="93"/>
        <end position="123"/>
    </location>
</feature>